<dbReference type="RefSeq" id="WP_055264515.1">
    <property type="nucleotide sequence ID" value="NZ_CABIXQ010000005.1"/>
</dbReference>
<name>A0A174CHP4_9CLOT</name>
<dbReference type="Pfam" id="PF00126">
    <property type="entry name" value="HTH_1"/>
    <property type="match status" value="1"/>
</dbReference>
<dbReference type="Pfam" id="PF03466">
    <property type="entry name" value="LysR_substrate"/>
    <property type="match status" value="1"/>
</dbReference>
<keyword evidence="4" id="KW-0804">Transcription</keyword>
<protein>
    <submittedName>
        <fullName evidence="6">LysR family transcriptional regulator</fullName>
    </submittedName>
</protein>
<evidence type="ECO:0000313" key="6">
    <source>
        <dbReference type="EMBL" id="CUO11460.1"/>
    </source>
</evidence>
<dbReference type="SUPFAM" id="SSF46785">
    <property type="entry name" value="Winged helix' DNA-binding domain"/>
    <property type="match status" value="1"/>
</dbReference>
<dbReference type="PANTHER" id="PTHR30126:SF40">
    <property type="entry name" value="HTH-TYPE TRANSCRIPTIONAL REGULATOR GLTR"/>
    <property type="match status" value="1"/>
</dbReference>
<dbReference type="Proteomes" id="UP000095594">
    <property type="component" value="Unassembled WGS sequence"/>
</dbReference>
<dbReference type="SUPFAM" id="SSF53850">
    <property type="entry name" value="Periplasmic binding protein-like II"/>
    <property type="match status" value="1"/>
</dbReference>
<gene>
    <name evidence="6" type="primary">cysL</name>
    <name evidence="6" type="ORF">ERS852471_00982</name>
</gene>
<dbReference type="InterPro" id="IPR036388">
    <property type="entry name" value="WH-like_DNA-bd_sf"/>
</dbReference>
<accession>A0A174CHP4</accession>
<feature type="domain" description="HTH lysR-type" evidence="5">
    <location>
        <begin position="1"/>
        <end position="58"/>
    </location>
</feature>
<dbReference type="EMBL" id="CYZX01000005">
    <property type="protein sequence ID" value="CUO11460.1"/>
    <property type="molecule type" value="Genomic_DNA"/>
</dbReference>
<dbReference type="FunFam" id="1.10.10.10:FF:000001">
    <property type="entry name" value="LysR family transcriptional regulator"/>
    <property type="match status" value="1"/>
</dbReference>
<dbReference type="PANTHER" id="PTHR30126">
    <property type="entry name" value="HTH-TYPE TRANSCRIPTIONAL REGULATOR"/>
    <property type="match status" value="1"/>
</dbReference>
<evidence type="ECO:0000256" key="3">
    <source>
        <dbReference type="ARBA" id="ARBA00023125"/>
    </source>
</evidence>
<dbReference type="Gene3D" id="3.40.190.290">
    <property type="match status" value="1"/>
</dbReference>
<dbReference type="GO" id="GO:0003700">
    <property type="term" value="F:DNA-binding transcription factor activity"/>
    <property type="evidence" value="ECO:0007669"/>
    <property type="project" value="InterPro"/>
</dbReference>
<evidence type="ECO:0000256" key="4">
    <source>
        <dbReference type="ARBA" id="ARBA00023163"/>
    </source>
</evidence>
<dbReference type="Gene3D" id="1.10.10.10">
    <property type="entry name" value="Winged helix-like DNA-binding domain superfamily/Winged helix DNA-binding domain"/>
    <property type="match status" value="1"/>
</dbReference>
<dbReference type="AlphaFoldDB" id="A0A174CHP4"/>
<comment type="similarity">
    <text evidence="1">Belongs to the LysR transcriptional regulatory family.</text>
</comment>
<proteinExistence type="inferred from homology"/>
<dbReference type="InterPro" id="IPR005119">
    <property type="entry name" value="LysR_subst-bd"/>
</dbReference>
<dbReference type="GO" id="GO:0000976">
    <property type="term" value="F:transcription cis-regulatory region binding"/>
    <property type="evidence" value="ECO:0007669"/>
    <property type="project" value="TreeGrafter"/>
</dbReference>
<reference evidence="6 7" key="1">
    <citation type="submission" date="2015-09" db="EMBL/GenBank/DDBJ databases">
        <authorList>
            <consortium name="Pathogen Informatics"/>
        </authorList>
    </citation>
    <scope>NUCLEOTIDE SEQUENCE [LARGE SCALE GENOMIC DNA]</scope>
    <source>
        <strain evidence="6 7">2789STDY5834856</strain>
    </source>
</reference>
<evidence type="ECO:0000256" key="2">
    <source>
        <dbReference type="ARBA" id="ARBA00023015"/>
    </source>
</evidence>
<evidence type="ECO:0000313" key="7">
    <source>
        <dbReference type="Proteomes" id="UP000095594"/>
    </source>
</evidence>
<sequence length="292" mass="33631">MNIEKLKSFCKVVEYDSFSKASEELFCSQPAISKQIKSLEKEIGFSLFDRDGKKITLNSNGQIVYKYAQRILDEIAEMNREIIEINSSLSPVISFGATNFIGVHIITPKISRFKEANAEASLSFTIDFIPNILKMLQFNKFSFAFISESNLLNDYPDIETEFFRDDELILAVPYNHPWAKRQYINLDELKNETFLVSQPNSAVRNFIEKQLYSKGIVLTNINNLYNIEGIKQSILSGHGISIIPKEAIITELNHKLLVEVPIKDLTFTRKLFIAYKKNKRFTSMERNFIQSL</sequence>
<dbReference type="PROSITE" id="PS50931">
    <property type="entry name" value="HTH_LYSR"/>
    <property type="match status" value="1"/>
</dbReference>
<dbReference type="InterPro" id="IPR036390">
    <property type="entry name" value="WH_DNA-bd_sf"/>
</dbReference>
<evidence type="ECO:0000256" key="1">
    <source>
        <dbReference type="ARBA" id="ARBA00009437"/>
    </source>
</evidence>
<keyword evidence="2" id="KW-0805">Transcription regulation</keyword>
<dbReference type="InterPro" id="IPR000847">
    <property type="entry name" value="LysR_HTH_N"/>
</dbReference>
<keyword evidence="3" id="KW-0238">DNA-binding</keyword>
<organism evidence="6 7">
    <name type="scientific">Clostridium disporicum</name>
    <dbReference type="NCBI Taxonomy" id="84024"/>
    <lineage>
        <taxon>Bacteria</taxon>
        <taxon>Bacillati</taxon>
        <taxon>Bacillota</taxon>
        <taxon>Clostridia</taxon>
        <taxon>Eubacteriales</taxon>
        <taxon>Clostridiaceae</taxon>
        <taxon>Clostridium</taxon>
    </lineage>
</organism>
<evidence type="ECO:0000259" key="5">
    <source>
        <dbReference type="PROSITE" id="PS50931"/>
    </source>
</evidence>
<dbReference type="PRINTS" id="PR00039">
    <property type="entry name" value="HTHLYSR"/>
</dbReference>